<feature type="transmembrane region" description="Helical" evidence="6">
    <location>
        <begin position="292"/>
        <end position="314"/>
    </location>
</feature>
<keyword evidence="2" id="KW-1003">Cell membrane</keyword>
<feature type="transmembrane region" description="Helical" evidence="6">
    <location>
        <begin position="391"/>
        <end position="409"/>
    </location>
</feature>
<feature type="domain" description="MacB-like periplasmic core" evidence="8">
    <location>
        <begin position="519"/>
        <end position="722"/>
    </location>
</feature>
<dbReference type="Proteomes" id="UP000526501">
    <property type="component" value="Unassembled WGS sequence"/>
</dbReference>
<evidence type="ECO:0000256" key="4">
    <source>
        <dbReference type="ARBA" id="ARBA00022989"/>
    </source>
</evidence>
<feature type="transmembrane region" description="Helical" evidence="6">
    <location>
        <begin position="470"/>
        <end position="498"/>
    </location>
</feature>
<keyword evidence="5 6" id="KW-0472">Membrane</keyword>
<name>A0A7X1EAC5_9BACT</name>
<evidence type="ECO:0000256" key="5">
    <source>
        <dbReference type="ARBA" id="ARBA00023136"/>
    </source>
</evidence>
<keyword evidence="4 6" id="KW-1133">Transmembrane helix</keyword>
<dbReference type="GO" id="GO:0005886">
    <property type="term" value="C:plasma membrane"/>
    <property type="evidence" value="ECO:0007669"/>
    <property type="project" value="UniProtKB-SubCell"/>
</dbReference>
<reference evidence="9 10" key="1">
    <citation type="submission" date="2020-07" db="EMBL/GenBank/DDBJ databases">
        <authorList>
            <person name="Feng X."/>
        </authorList>
    </citation>
    <scope>NUCLEOTIDE SEQUENCE [LARGE SCALE GENOMIC DNA]</scope>
    <source>
        <strain evidence="9 10">JCM23202</strain>
    </source>
</reference>
<dbReference type="Pfam" id="PF12704">
    <property type="entry name" value="MacB_PCD"/>
    <property type="match status" value="1"/>
</dbReference>
<keyword evidence="3 6" id="KW-0812">Transmembrane</keyword>
<dbReference type="AlphaFoldDB" id="A0A7X1EAC5"/>
<dbReference type="EMBL" id="JACHVC010000012">
    <property type="protein sequence ID" value="MBC2606637.1"/>
    <property type="molecule type" value="Genomic_DNA"/>
</dbReference>
<dbReference type="Pfam" id="PF02687">
    <property type="entry name" value="FtsX"/>
    <property type="match status" value="2"/>
</dbReference>
<evidence type="ECO:0000259" key="7">
    <source>
        <dbReference type="Pfam" id="PF02687"/>
    </source>
</evidence>
<proteinExistence type="predicted"/>
<feature type="domain" description="ABC3 transporter permease C-terminal" evidence="7">
    <location>
        <begin position="756"/>
        <end position="865"/>
    </location>
</feature>
<evidence type="ECO:0000256" key="3">
    <source>
        <dbReference type="ARBA" id="ARBA00022692"/>
    </source>
</evidence>
<keyword evidence="10" id="KW-1185">Reference proteome</keyword>
<evidence type="ECO:0000256" key="2">
    <source>
        <dbReference type="ARBA" id="ARBA00022475"/>
    </source>
</evidence>
<feature type="domain" description="ABC3 transporter permease C-terminal" evidence="7">
    <location>
        <begin position="293"/>
        <end position="416"/>
    </location>
</feature>
<feature type="transmembrane region" description="Helical" evidence="6">
    <location>
        <begin position="801"/>
        <end position="827"/>
    </location>
</feature>
<protein>
    <submittedName>
        <fullName evidence="9">ABC transporter permease</fullName>
    </submittedName>
</protein>
<feature type="transmembrane region" description="Helical" evidence="6">
    <location>
        <begin position="519"/>
        <end position="541"/>
    </location>
</feature>
<organism evidence="9 10">
    <name type="scientific">Pelagicoccus albus</name>
    <dbReference type="NCBI Taxonomy" id="415222"/>
    <lineage>
        <taxon>Bacteria</taxon>
        <taxon>Pseudomonadati</taxon>
        <taxon>Verrucomicrobiota</taxon>
        <taxon>Opitutia</taxon>
        <taxon>Puniceicoccales</taxon>
        <taxon>Pelagicoccaceae</taxon>
        <taxon>Pelagicoccus</taxon>
    </lineage>
</organism>
<comment type="caution">
    <text evidence="9">The sequence shown here is derived from an EMBL/GenBank/DDBJ whole genome shotgun (WGS) entry which is preliminary data.</text>
</comment>
<evidence type="ECO:0000259" key="8">
    <source>
        <dbReference type="Pfam" id="PF12704"/>
    </source>
</evidence>
<feature type="transmembrane region" description="Helical" evidence="6">
    <location>
        <begin position="430"/>
        <end position="450"/>
    </location>
</feature>
<dbReference type="PANTHER" id="PTHR30287:SF2">
    <property type="entry name" value="BLL1001 PROTEIN"/>
    <property type="match status" value="1"/>
</dbReference>
<sequence length="876" mass="95472">MSQASQDLGLFLSLLHRFGIRYWLRHWPKLALLVSIVGLGTGAFLAIGLANRAATNSFDRFAQTVSGQSQIVVTAAVGDLSLNDLKRMRIALLDTEATLAPQIISSVRLATQSSPTDKPKDQSPVFTVIGTDLLAASNFLIRNDASSSFLETSLGTDSGGPLSESRKGVYAQAETSFAYGWDSESTLRFYLDDKLVELPWLGELPTLEGDRQAGANVLVMDWRWLSELQNKPLHADRVDIVWSDKLRSDAATEEALTLLTQANSGNWVIESQDQRQQTGATMTLALRMNLRALSALSLLVAICLLFQAMDSAVARRQSEIATLHSLGVSTRLTRLLWFADSLIVGAGGGTLGLALGYLMAQFSTKLVTQTVNTLYYKTGEAALTFSWSEAALAWILTVVFCALAGWWPARQAAKSPLIETMRTGPNRSTYSRSSYLLASLAFAILSVVAYKIPPLEAANGHYVPVGGYTMAITLIGLIASLSCVVLESAGAISSLKLGTASSLKIALSQFRMPVTRHRLALGGVTISVGMTAAMIFLIGSFESTVRSWITSTLQADLFIRPKAVSSSHDAPTISLETLRLISSKEQISDIGVIHMKPIRIQNLSTYVIGYDTDYINRIDHTTWIKRPDRLLDLKDGKTAIINESFASRFKKSVGDTVETHSPDGLRQFRVIGIMADYGNENGSLGIDQEAFKELTGETRPRAIALHAKTPDQIDSLAKELEEEHPGLNIMTNRWLREETLRIFNRVFSITYALEAIGLLISVVGLGSMLASLLIERRGEIDTLKRIGFGSKEIARSTLFEGLVLAAIGILSGLILGVCLGLILVYIINKQSFGWTLSVSIPWASLMGLSFLSLMGAGVVSYFVGLWSSRQPMQIEE</sequence>
<dbReference type="InterPro" id="IPR003838">
    <property type="entry name" value="ABC3_permease_C"/>
</dbReference>
<dbReference type="PANTHER" id="PTHR30287">
    <property type="entry name" value="MEMBRANE COMPONENT OF PREDICTED ABC SUPERFAMILY METABOLITE UPTAKE TRANSPORTER"/>
    <property type="match status" value="1"/>
</dbReference>
<evidence type="ECO:0000256" key="6">
    <source>
        <dbReference type="SAM" id="Phobius"/>
    </source>
</evidence>
<evidence type="ECO:0000256" key="1">
    <source>
        <dbReference type="ARBA" id="ARBA00004651"/>
    </source>
</evidence>
<dbReference type="RefSeq" id="WP_185660505.1">
    <property type="nucleotide sequence ID" value="NZ_CAWPOO010000012.1"/>
</dbReference>
<dbReference type="InterPro" id="IPR038766">
    <property type="entry name" value="Membrane_comp_ABC_pdt"/>
</dbReference>
<accession>A0A7X1EAC5</accession>
<evidence type="ECO:0000313" key="9">
    <source>
        <dbReference type="EMBL" id="MBC2606637.1"/>
    </source>
</evidence>
<dbReference type="InterPro" id="IPR025857">
    <property type="entry name" value="MacB_PCD"/>
</dbReference>
<feature type="transmembrane region" description="Helical" evidence="6">
    <location>
        <begin position="839"/>
        <end position="863"/>
    </location>
</feature>
<comment type="subcellular location">
    <subcellularLocation>
        <location evidence="1">Cell membrane</location>
        <topology evidence="1">Multi-pass membrane protein</topology>
    </subcellularLocation>
</comment>
<feature type="transmembrane region" description="Helical" evidence="6">
    <location>
        <begin position="751"/>
        <end position="774"/>
    </location>
</feature>
<feature type="transmembrane region" description="Helical" evidence="6">
    <location>
        <begin position="30"/>
        <end position="50"/>
    </location>
</feature>
<feature type="transmembrane region" description="Helical" evidence="6">
    <location>
        <begin position="335"/>
        <end position="360"/>
    </location>
</feature>
<evidence type="ECO:0000313" key="10">
    <source>
        <dbReference type="Proteomes" id="UP000526501"/>
    </source>
</evidence>
<gene>
    <name evidence="9" type="ORF">H5P27_11345</name>
</gene>